<dbReference type="Gene3D" id="6.10.340.10">
    <property type="match status" value="1"/>
</dbReference>
<dbReference type="EC" id="2.7.13.3" evidence="3"/>
<comment type="subcellular location">
    <subcellularLocation>
        <location evidence="2">Cell membrane</location>
        <topology evidence="2">Multi-pass membrane protein</topology>
    </subcellularLocation>
</comment>
<evidence type="ECO:0000313" key="14">
    <source>
        <dbReference type="Proteomes" id="UP000253426"/>
    </source>
</evidence>
<accession>A0A366HN47</accession>
<keyword evidence="14" id="KW-1185">Reference proteome</keyword>
<gene>
    <name evidence="13" type="ORF">DES53_105265</name>
</gene>
<reference evidence="13 14" key="1">
    <citation type="submission" date="2018-06" db="EMBL/GenBank/DDBJ databases">
        <title>Genomic Encyclopedia of Type Strains, Phase IV (KMG-IV): sequencing the most valuable type-strain genomes for metagenomic binning, comparative biology and taxonomic classification.</title>
        <authorList>
            <person name="Goeker M."/>
        </authorList>
    </citation>
    <scope>NUCLEOTIDE SEQUENCE [LARGE SCALE GENOMIC DNA]</scope>
    <source>
        <strain evidence="13 14">DSM 25532</strain>
    </source>
</reference>
<evidence type="ECO:0000256" key="6">
    <source>
        <dbReference type="ARBA" id="ARBA00022679"/>
    </source>
</evidence>
<dbReference type="SUPFAM" id="SSF55874">
    <property type="entry name" value="ATPase domain of HSP90 chaperone/DNA topoisomerase II/histidine kinase"/>
    <property type="match status" value="1"/>
</dbReference>
<dbReference type="Gene3D" id="3.30.565.10">
    <property type="entry name" value="Histidine kinase-like ATPase, C-terminal domain"/>
    <property type="match status" value="1"/>
</dbReference>
<dbReference type="InterPro" id="IPR004358">
    <property type="entry name" value="Sig_transdc_His_kin-like_C"/>
</dbReference>
<keyword evidence="9" id="KW-0067">ATP-binding</keyword>
<dbReference type="CDD" id="cd00082">
    <property type="entry name" value="HisKA"/>
    <property type="match status" value="1"/>
</dbReference>
<organism evidence="13 14">
    <name type="scientific">Roseimicrobium gellanilyticum</name>
    <dbReference type="NCBI Taxonomy" id="748857"/>
    <lineage>
        <taxon>Bacteria</taxon>
        <taxon>Pseudomonadati</taxon>
        <taxon>Verrucomicrobiota</taxon>
        <taxon>Verrucomicrobiia</taxon>
        <taxon>Verrucomicrobiales</taxon>
        <taxon>Verrucomicrobiaceae</taxon>
        <taxon>Roseimicrobium</taxon>
    </lineage>
</organism>
<dbReference type="InterPro" id="IPR036097">
    <property type="entry name" value="HisK_dim/P_sf"/>
</dbReference>
<keyword evidence="7" id="KW-0547">Nucleotide-binding</keyword>
<keyword evidence="10" id="KW-0472">Membrane</keyword>
<dbReference type="PROSITE" id="PS50109">
    <property type="entry name" value="HIS_KIN"/>
    <property type="match status" value="1"/>
</dbReference>
<evidence type="ECO:0000313" key="13">
    <source>
        <dbReference type="EMBL" id="RBP43866.1"/>
    </source>
</evidence>
<protein>
    <recommendedName>
        <fullName evidence="3">histidine kinase</fullName>
        <ecNumber evidence="3">2.7.13.3</ecNumber>
    </recommendedName>
</protein>
<dbReference type="SMART" id="SM00387">
    <property type="entry name" value="HATPase_c"/>
    <property type="match status" value="1"/>
</dbReference>
<dbReference type="AlphaFoldDB" id="A0A366HN47"/>
<dbReference type="PROSITE" id="PS50885">
    <property type="entry name" value="HAMP"/>
    <property type="match status" value="1"/>
</dbReference>
<dbReference type="Pfam" id="PF02518">
    <property type="entry name" value="HATPase_c"/>
    <property type="match status" value="1"/>
</dbReference>
<dbReference type="InterPro" id="IPR050980">
    <property type="entry name" value="2C_sensor_his_kinase"/>
</dbReference>
<comment type="catalytic activity">
    <reaction evidence="1">
        <text>ATP + protein L-histidine = ADP + protein N-phospho-L-histidine.</text>
        <dbReference type="EC" id="2.7.13.3"/>
    </reaction>
</comment>
<dbReference type="GO" id="GO:0005524">
    <property type="term" value="F:ATP binding"/>
    <property type="evidence" value="ECO:0007669"/>
    <property type="project" value="UniProtKB-KW"/>
</dbReference>
<keyword evidence="8 13" id="KW-0418">Kinase</keyword>
<dbReference type="Proteomes" id="UP000253426">
    <property type="component" value="Unassembled WGS sequence"/>
</dbReference>
<keyword evidence="6" id="KW-0808">Transferase</keyword>
<evidence type="ECO:0000259" key="12">
    <source>
        <dbReference type="PROSITE" id="PS50885"/>
    </source>
</evidence>
<dbReference type="InterPro" id="IPR003661">
    <property type="entry name" value="HisK_dim/P_dom"/>
</dbReference>
<dbReference type="InterPro" id="IPR036890">
    <property type="entry name" value="HATPase_C_sf"/>
</dbReference>
<dbReference type="SMART" id="SM00388">
    <property type="entry name" value="HisKA"/>
    <property type="match status" value="1"/>
</dbReference>
<evidence type="ECO:0000256" key="10">
    <source>
        <dbReference type="SAM" id="Phobius"/>
    </source>
</evidence>
<dbReference type="GO" id="GO:0000155">
    <property type="term" value="F:phosphorelay sensor kinase activity"/>
    <property type="evidence" value="ECO:0007669"/>
    <property type="project" value="InterPro"/>
</dbReference>
<evidence type="ECO:0000256" key="7">
    <source>
        <dbReference type="ARBA" id="ARBA00022741"/>
    </source>
</evidence>
<feature type="domain" description="HAMP" evidence="12">
    <location>
        <begin position="149"/>
        <end position="201"/>
    </location>
</feature>
<dbReference type="Gene3D" id="1.10.287.130">
    <property type="match status" value="1"/>
</dbReference>
<dbReference type="InterPro" id="IPR003660">
    <property type="entry name" value="HAMP_dom"/>
</dbReference>
<evidence type="ECO:0000256" key="2">
    <source>
        <dbReference type="ARBA" id="ARBA00004651"/>
    </source>
</evidence>
<dbReference type="EMBL" id="QNRR01000005">
    <property type="protein sequence ID" value="RBP43866.1"/>
    <property type="molecule type" value="Genomic_DNA"/>
</dbReference>
<dbReference type="PANTHER" id="PTHR44936">
    <property type="entry name" value="SENSOR PROTEIN CREC"/>
    <property type="match status" value="1"/>
</dbReference>
<feature type="domain" description="Histidine kinase" evidence="11">
    <location>
        <begin position="218"/>
        <end position="421"/>
    </location>
</feature>
<keyword evidence="4" id="KW-1003">Cell membrane</keyword>
<keyword evidence="10" id="KW-1133">Transmembrane helix</keyword>
<dbReference type="GO" id="GO:0005886">
    <property type="term" value="C:plasma membrane"/>
    <property type="evidence" value="ECO:0007669"/>
    <property type="project" value="UniProtKB-SubCell"/>
</dbReference>
<dbReference type="Pfam" id="PF00512">
    <property type="entry name" value="HisKA"/>
    <property type="match status" value="1"/>
</dbReference>
<feature type="transmembrane region" description="Helical" evidence="10">
    <location>
        <begin position="130"/>
        <end position="152"/>
    </location>
</feature>
<evidence type="ECO:0000256" key="9">
    <source>
        <dbReference type="ARBA" id="ARBA00022840"/>
    </source>
</evidence>
<evidence type="ECO:0000256" key="1">
    <source>
        <dbReference type="ARBA" id="ARBA00000085"/>
    </source>
</evidence>
<evidence type="ECO:0000256" key="4">
    <source>
        <dbReference type="ARBA" id="ARBA00022475"/>
    </source>
</evidence>
<evidence type="ECO:0000256" key="3">
    <source>
        <dbReference type="ARBA" id="ARBA00012438"/>
    </source>
</evidence>
<sequence>MLVGSILLVALTWWSVREDESRDFAALARTNAEFLRRMTLPPSERMASQLGEVLNVSVYFRHRDTGILTPAPTQEILQRGLSLVRLPADGWTHAFEGLEAVAIPIGDLRDLVFVRPEVRLPAILQHPRTLAMLGVFWFLALAFGWALARGLVLPLRHLAKQLPAIETPGPISLPEASRQDEIGDVARAFLRTREALQSERVQRAQAEKLAVLGRMTAALAHEIQNPVSAIKMHAQLWPGGEEEGRITAKTIEHEAARIESLVSQWMYLSKPQPPTMRRVDLATVLRQVLQVHQPQLEHAQIHTSLEVPAEFTVRGDSRRLAQVFSNLLVNAIQAMPMGGTLRVEGISDEKGTTIAFMDSGKGFSKEALSRFSEFFFTEKEGGMGIGLSVAAEIVKAHQGELRVENREQGGASVLVLLPPAKQ</sequence>
<name>A0A366HN47_9BACT</name>
<comment type="caution">
    <text evidence="13">The sequence shown here is derived from an EMBL/GenBank/DDBJ whole genome shotgun (WGS) entry which is preliminary data.</text>
</comment>
<dbReference type="InterPro" id="IPR005467">
    <property type="entry name" value="His_kinase_dom"/>
</dbReference>
<evidence type="ECO:0000259" key="11">
    <source>
        <dbReference type="PROSITE" id="PS50109"/>
    </source>
</evidence>
<dbReference type="SUPFAM" id="SSF47384">
    <property type="entry name" value="Homodimeric domain of signal transducing histidine kinase"/>
    <property type="match status" value="1"/>
</dbReference>
<dbReference type="InterPro" id="IPR003594">
    <property type="entry name" value="HATPase_dom"/>
</dbReference>
<dbReference type="PANTHER" id="PTHR44936:SF10">
    <property type="entry name" value="SENSOR PROTEIN RSTB"/>
    <property type="match status" value="1"/>
</dbReference>
<evidence type="ECO:0000256" key="8">
    <source>
        <dbReference type="ARBA" id="ARBA00022777"/>
    </source>
</evidence>
<evidence type="ECO:0000256" key="5">
    <source>
        <dbReference type="ARBA" id="ARBA00022553"/>
    </source>
</evidence>
<keyword evidence="5" id="KW-0597">Phosphoprotein</keyword>
<dbReference type="PRINTS" id="PR00344">
    <property type="entry name" value="BCTRLSENSOR"/>
</dbReference>
<proteinExistence type="predicted"/>
<keyword evidence="10" id="KW-0812">Transmembrane</keyword>